<organism evidence="16 17">
    <name type="scientific">Lentzea cavernae</name>
    <dbReference type="NCBI Taxonomy" id="2020703"/>
    <lineage>
        <taxon>Bacteria</taxon>
        <taxon>Bacillati</taxon>
        <taxon>Actinomycetota</taxon>
        <taxon>Actinomycetes</taxon>
        <taxon>Pseudonocardiales</taxon>
        <taxon>Pseudonocardiaceae</taxon>
        <taxon>Lentzea</taxon>
    </lineage>
</organism>
<comment type="subcellular location">
    <subcellularLocation>
        <location evidence="2">Membrane</location>
    </subcellularLocation>
</comment>
<feature type="domain" description="Histidine kinase" evidence="14">
    <location>
        <begin position="520"/>
        <end position="627"/>
    </location>
</feature>
<evidence type="ECO:0000256" key="4">
    <source>
        <dbReference type="ARBA" id="ARBA00022553"/>
    </source>
</evidence>
<dbReference type="SMART" id="SM00387">
    <property type="entry name" value="HATPase_c"/>
    <property type="match status" value="1"/>
</dbReference>
<protein>
    <recommendedName>
        <fullName evidence="3">histidine kinase</fullName>
        <ecNumber evidence="3">2.7.13.3</ecNumber>
    </recommendedName>
</protein>
<gene>
    <name evidence="16" type="ORF">GCM10017774_51310</name>
</gene>
<keyword evidence="8" id="KW-0418">Kinase</keyword>
<dbReference type="SUPFAM" id="SSF55874">
    <property type="entry name" value="ATPase domain of HSP90 chaperone/DNA topoisomerase II/histidine kinase"/>
    <property type="match status" value="1"/>
</dbReference>
<dbReference type="InterPro" id="IPR036890">
    <property type="entry name" value="HATPase_C_sf"/>
</dbReference>
<dbReference type="EMBL" id="BNAR01000008">
    <property type="protein sequence ID" value="GHH47294.1"/>
    <property type="molecule type" value="Genomic_DNA"/>
</dbReference>
<evidence type="ECO:0000256" key="8">
    <source>
        <dbReference type="ARBA" id="ARBA00022777"/>
    </source>
</evidence>
<keyword evidence="7" id="KW-0547">Nucleotide-binding</keyword>
<keyword evidence="5" id="KW-0808">Transferase</keyword>
<dbReference type="Pfam" id="PF02518">
    <property type="entry name" value="HATPase_c"/>
    <property type="match status" value="1"/>
</dbReference>
<evidence type="ECO:0000256" key="12">
    <source>
        <dbReference type="SAM" id="MobiDB-lite"/>
    </source>
</evidence>
<dbReference type="PANTHER" id="PTHR44936">
    <property type="entry name" value="SENSOR PROTEIN CREC"/>
    <property type="match status" value="1"/>
</dbReference>
<evidence type="ECO:0000256" key="11">
    <source>
        <dbReference type="ARBA" id="ARBA00023012"/>
    </source>
</evidence>
<dbReference type="InterPro" id="IPR005467">
    <property type="entry name" value="His_kinase_dom"/>
</dbReference>
<proteinExistence type="predicted"/>
<dbReference type="PANTHER" id="PTHR44936:SF9">
    <property type="entry name" value="SENSOR PROTEIN CREC"/>
    <property type="match status" value="1"/>
</dbReference>
<evidence type="ECO:0000313" key="17">
    <source>
        <dbReference type="Proteomes" id="UP000605568"/>
    </source>
</evidence>
<evidence type="ECO:0000256" key="10">
    <source>
        <dbReference type="ARBA" id="ARBA00022989"/>
    </source>
</evidence>
<keyword evidence="4" id="KW-0597">Phosphoprotein</keyword>
<evidence type="ECO:0000256" key="3">
    <source>
        <dbReference type="ARBA" id="ARBA00012438"/>
    </source>
</evidence>
<dbReference type="InterPro" id="IPR003594">
    <property type="entry name" value="HATPase_dom"/>
</dbReference>
<accession>A0ABQ3MK35</accession>
<evidence type="ECO:0000256" key="6">
    <source>
        <dbReference type="ARBA" id="ARBA00022692"/>
    </source>
</evidence>
<reference evidence="17" key="1">
    <citation type="journal article" date="2019" name="Int. J. Syst. Evol. Microbiol.">
        <title>The Global Catalogue of Microorganisms (GCM) 10K type strain sequencing project: providing services to taxonomists for standard genome sequencing and annotation.</title>
        <authorList>
            <consortium name="The Broad Institute Genomics Platform"/>
            <consortium name="The Broad Institute Genome Sequencing Center for Infectious Disease"/>
            <person name="Wu L."/>
            <person name="Ma J."/>
        </authorList>
    </citation>
    <scope>NUCLEOTIDE SEQUENCE [LARGE SCALE GENOMIC DNA]</scope>
    <source>
        <strain evidence="17">CGMCC 4.7367</strain>
    </source>
</reference>
<name>A0ABQ3MK35_9PSEU</name>
<keyword evidence="17" id="KW-1185">Reference proteome</keyword>
<dbReference type="Gene3D" id="3.30.565.10">
    <property type="entry name" value="Histidine kinase-like ATPase, C-terminal domain"/>
    <property type="match status" value="1"/>
</dbReference>
<dbReference type="Gene3D" id="6.10.340.10">
    <property type="match status" value="1"/>
</dbReference>
<evidence type="ECO:0000256" key="1">
    <source>
        <dbReference type="ARBA" id="ARBA00000085"/>
    </source>
</evidence>
<feature type="domain" description="HAMP" evidence="15">
    <location>
        <begin position="339"/>
        <end position="403"/>
    </location>
</feature>
<dbReference type="InterPro" id="IPR013587">
    <property type="entry name" value="Nitrate/nitrite_sensing"/>
</dbReference>
<feature type="region of interest" description="Disordered" evidence="12">
    <location>
        <begin position="652"/>
        <end position="696"/>
    </location>
</feature>
<dbReference type="InterPro" id="IPR003660">
    <property type="entry name" value="HAMP_dom"/>
</dbReference>
<dbReference type="PROSITE" id="PS50885">
    <property type="entry name" value="HAMP"/>
    <property type="match status" value="1"/>
</dbReference>
<keyword evidence="10 13" id="KW-1133">Transmembrane helix</keyword>
<evidence type="ECO:0000256" key="13">
    <source>
        <dbReference type="SAM" id="Phobius"/>
    </source>
</evidence>
<evidence type="ECO:0000256" key="2">
    <source>
        <dbReference type="ARBA" id="ARBA00004370"/>
    </source>
</evidence>
<dbReference type="PROSITE" id="PS50109">
    <property type="entry name" value="HIS_KIN"/>
    <property type="match status" value="1"/>
</dbReference>
<dbReference type="Pfam" id="PF08376">
    <property type="entry name" value="NIT"/>
    <property type="match status" value="1"/>
</dbReference>
<sequence>MFKSLANWRNWRLPVKLAAVLIVPVTIAVGAGVVLINSQIERAESYAELQRLVKVRAALIPVIEGVQAERRIVAEGVGPELLSEQSKRTDDARVVLRDQIGKSSLSEVVTARIYDVQNRIGDLTVLRDRSSNDIPAVIKIYTELTDSLLDVDEVMASEFGDAALLRTAMGLHHVVHVRDQVLYQQAVVLSGLARGQLTNAEVRALVESNVKLGYIADEFAALATPDQMKVYGKNFSGPDTEAQRTMLAAAVLHPTSDAAATGTGANRPKPPLPIAAADWTRATDAVVTSMGTVVTGLQDDLRSTADRLRDESSDAAGAASAILFASLVLAATIGFVVGRYLLRSLNALRRSALDVARTKLPEMVATGRGSTEIEPVPVDTTEEFGQVARAFDTVHQQAVKSVIEQATMRANMRNIFVNLSRRSQSLVERQLKLMEELEKYEEDPDQLANLFKLDHLATRMRRNNENLMVLSGGDVARRFHKPIPLTDVLRAAAAEIEQYQRVMVHTAPNAEVVGYVASDLVRLLAELLDNATAFSPPHTQVSISASIEAGGIVQIDVADTGIGIDPESLTAVNARLEAAGEGVDVQVFREMGLFVVGRLAARHQIVVRLDAKQGKGTRAIVLVPAELAPTREESWESFRGEAIERQQASWFQQTTQAAATQPPPAPARQTPESARGFLNAFQRGVQRGLPENQESR</sequence>
<dbReference type="Proteomes" id="UP000605568">
    <property type="component" value="Unassembled WGS sequence"/>
</dbReference>
<comment type="caution">
    <text evidence="16">The sequence shown here is derived from an EMBL/GenBank/DDBJ whole genome shotgun (WGS) entry which is preliminary data.</text>
</comment>
<keyword evidence="9" id="KW-0067">ATP-binding</keyword>
<evidence type="ECO:0000256" key="7">
    <source>
        <dbReference type="ARBA" id="ARBA00022741"/>
    </source>
</evidence>
<dbReference type="EC" id="2.7.13.3" evidence="3"/>
<feature type="transmembrane region" description="Helical" evidence="13">
    <location>
        <begin position="318"/>
        <end position="342"/>
    </location>
</feature>
<dbReference type="InterPro" id="IPR050980">
    <property type="entry name" value="2C_sensor_his_kinase"/>
</dbReference>
<evidence type="ECO:0000256" key="9">
    <source>
        <dbReference type="ARBA" id="ARBA00022840"/>
    </source>
</evidence>
<evidence type="ECO:0000256" key="5">
    <source>
        <dbReference type="ARBA" id="ARBA00022679"/>
    </source>
</evidence>
<dbReference type="RefSeq" id="WP_191301849.1">
    <property type="nucleotide sequence ID" value="NZ_BNAR01000008.1"/>
</dbReference>
<keyword evidence="11" id="KW-0902">Two-component regulatory system</keyword>
<keyword evidence="6 13" id="KW-0812">Transmembrane</keyword>
<evidence type="ECO:0000259" key="14">
    <source>
        <dbReference type="PROSITE" id="PS50109"/>
    </source>
</evidence>
<evidence type="ECO:0000313" key="16">
    <source>
        <dbReference type="EMBL" id="GHH47294.1"/>
    </source>
</evidence>
<keyword evidence="13" id="KW-0472">Membrane</keyword>
<comment type="catalytic activity">
    <reaction evidence="1">
        <text>ATP + protein L-histidine = ADP + protein N-phospho-L-histidine.</text>
        <dbReference type="EC" id="2.7.13.3"/>
    </reaction>
</comment>
<evidence type="ECO:0000259" key="15">
    <source>
        <dbReference type="PROSITE" id="PS50885"/>
    </source>
</evidence>